<evidence type="ECO:0000313" key="5">
    <source>
        <dbReference type="Proteomes" id="UP000184476"/>
    </source>
</evidence>
<keyword evidence="2" id="KW-0677">Repeat</keyword>
<proteinExistence type="predicted"/>
<dbReference type="FunFam" id="3.40.250.10:FF:000035">
    <property type="entry name" value="Thiosulfate sulfurtransferase"/>
    <property type="match status" value="1"/>
</dbReference>
<evidence type="ECO:0000259" key="3">
    <source>
        <dbReference type="PROSITE" id="PS50206"/>
    </source>
</evidence>
<sequence>MFVQSDWLNQHLTDESIRILDCRFYLYDPSAGKKAYEENHIPGAQFIDIEKDLSSPVSTHGGRHPLPDPNKLANLLGHLGINEKHHIIVYDDQKGAMAGRCWWVLTYIGHPHVQILDGGYSDWKKQNYPINNQKPIYPHTSFIPKLQQDMLVDKAEVQQKRHTPNTLLIDSREPARYRGEEEPIDPVAGHIPGAINFPWFEVLNDDGKWRTVNELQQHFQKVDPDQEIIVYCGSGITATPNFIALQQAGYKKVKLYAGSWSDWITDPNAPIAKGEEPK</sequence>
<feature type="domain" description="Rhodanese" evidence="3">
    <location>
        <begin position="162"/>
        <end position="272"/>
    </location>
</feature>
<protein>
    <submittedName>
        <fullName evidence="4">Thiosulfate/3-mercaptopyruvate sulfurtransferase</fullName>
    </submittedName>
</protein>
<accession>A0A1M4WC26</accession>
<dbReference type="PANTHER" id="PTHR11364:SF27">
    <property type="entry name" value="SULFURTRANSFERASE"/>
    <property type="match status" value="1"/>
</dbReference>
<evidence type="ECO:0000256" key="1">
    <source>
        <dbReference type="ARBA" id="ARBA00022679"/>
    </source>
</evidence>
<dbReference type="EMBL" id="FQVL01000003">
    <property type="protein sequence ID" value="SHE78776.1"/>
    <property type="molecule type" value="Genomic_DNA"/>
</dbReference>
<dbReference type="InterPro" id="IPR001763">
    <property type="entry name" value="Rhodanese-like_dom"/>
</dbReference>
<dbReference type="Pfam" id="PF00581">
    <property type="entry name" value="Rhodanese"/>
    <property type="match status" value="2"/>
</dbReference>
<dbReference type="GO" id="GO:0004792">
    <property type="term" value="F:thiosulfate-cyanide sulfurtransferase activity"/>
    <property type="evidence" value="ECO:0007669"/>
    <property type="project" value="InterPro"/>
</dbReference>
<gene>
    <name evidence="4" type="ORF">SAMN05444392_103147</name>
</gene>
<name>A0A1M4WC26_9BACL</name>
<dbReference type="InterPro" id="IPR001307">
    <property type="entry name" value="Thiosulphate_STrfase_CS"/>
</dbReference>
<dbReference type="STRING" id="112248.SAMN05444392_103147"/>
<keyword evidence="1 4" id="KW-0808">Transferase</keyword>
<feature type="domain" description="Rhodanese" evidence="3">
    <location>
        <begin position="13"/>
        <end position="132"/>
    </location>
</feature>
<dbReference type="AlphaFoldDB" id="A0A1M4WC26"/>
<organism evidence="4 5">
    <name type="scientific">Seinonella peptonophila</name>
    <dbReference type="NCBI Taxonomy" id="112248"/>
    <lineage>
        <taxon>Bacteria</taxon>
        <taxon>Bacillati</taxon>
        <taxon>Bacillota</taxon>
        <taxon>Bacilli</taxon>
        <taxon>Bacillales</taxon>
        <taxon>Thermoactinomycetaceae</taxon>
        <taxon>Seinonella</taxon>
    </lineage>
</organism>
<dbReference type="PROSITE" id="PS50206">
    <property type="entry name" value="RHODANESE_3"/>
    <property type="match status" value="2"/>
</dbReference>
<dbReference type="InterPro" id="IPR036873">
    <property type="entry name" value="Rhodanese-like_dom_sf"/>
</dbReference>
<dbReference type="PROSITE" id="PS00380">
    <property type="entry name" value="RHODANESE_1"/>
    <property type="match status" value="1"/>
</dbReference>
<evidence type="ECO:0000256" key="2">
    <source>
        <dbReference type="ARBA" id="ARBA00022737"/>
    </source>
</evidence>
<reference evidence="4 5" key="1">
    <citation type="submission" date="2016-11" db="EMBL/GenBank/DDBJ databases">
        <authorList>
            <person name="Jaros S."/>
            <person name="Januszkiewicz K."/>
            <person name="Wedrychowicz H."/>
        </authorList>
    </citation>
    <scope>NUCLEOTIDE SEQUENCE [LARGE SCALE GENOMIC DNA]</scope>
    <source>
        <strain evidence="4 5">DSM 44666</strain>
    </source>
</reference>
<dbReference type="Gene3D" id="3.40.250.10">
    <property type="entry name" value="Rhodanese-like domain"/>
    <property type="match status" value="2"/>
</dbReference>
<evidence type="ECO:0000313" key="4">
    <source>
        <dbReference type="EMBL" id="SHE78776.1"/>
    </source>
</evidence>
<dbReference type="CDD" id="cd01449">
    <property type="entry name" value="TST_Repeat_2"/>
    <property type="match status" value="1"/>
</dbReference>
<dbReference type="InterPro" id="IPR045078">
    <property type="entry name" value="TST/MPST-like"/>
</dbReference>
<keyword evidence="4" id="KW-0670">Pyruvate</keyword>
<dbReference type="SUPFAM" id="SSF52821">
    <property type="entry name" value="Rhodanese/Cell cycle control phosphatase"/>
    <property type="match status" value="2"/>
</dbReference>
<dbReference type="OrthoDB" id="9770030at2"/>
<keyword evidence="5" id="KW-1185">Reference proteome</keyword>
<dbReference type="PANTHER" id="PTHR11364">
    <property type="entry name" value="THIOSULFATE SULFERTANSFERASE"/>
    <property type="match status" value="1"/>
</dbReference>
<dbReference type="Proteomes" id="UP000184476">
    <property type="component" value="Unassembled WGS sequence"/>
</dbReference>
<dbReference type="CDD" id="cd01448">
    <property type="entry name" value="TST_Repeat_1"/>
    <property type="match status" value="1"/>
</dbReference>
<dbReference type="RefSeq" id="WP_073154242.1">
    <property type="nucleotide sequence ID" value="NZ_FQVL01000003.1"/>
</dbReference>
<dbReference type="SMART" id="SM00450">
    <property type="entry name" value="RHOD"/>
    <property type="match status" value="2"/>
</dbReference>